<name>A0A9P1C9D8_9DINO</name>
<proteinExistence type="predicted"/>
<reference evidence="1" key="1">
    <citation type="submission" date="2022-10" db="EMBL/GenBank/DDBJ databases">
        <authorList>
            <person name="Chen Y."/>
            <person name="Dougan E. K."/>
            <person name="Chan C."/>
            <person name="Rhodes N."/>
            <person name="Thang M."/>
        </authorList>
    </citation>
    <scope>NUCLEOTIDE SEQUENCE</scope>
</reference>
<dbReference type="Gene3D" id="3.40.50.150">
    <property type="entry name" value="Vaccinia Virus protein VP39"/>
    <property type="match status" value="1"/>
</dbReference>
<accession>A0A9P1C9D8</accession>
<sequence length="568" mass="64602">MKIKKALSKAERLEWTSRLFLSVTDENVKKNSETQVEQLARALSDLLSMTPHLYTYIARVTRWKDFVTQAGVSIKGMRHVHYLRFCERKDMGSDILDNVSEIEEYKSGDRHPEDIFLITKRWLADTQMSRVICVMPAGVAKQLRTGHYLPNGQADRPASYPILGYRYIPEMRAESLMAGTWTVPTRRKIFDLSMGHEDMDQNASSTRSDDGVLLASDDEELPDSNARLRKLPFNHVPNVSDFVQTFLQEPIFDPLRQKLAATLRNVDTLTVGSMCSGWGVLEMVLHCLEHDWNETNAGKSDMKVDLAFMVEYDTKKQEYLKTRFPHARYVFNDMKDMGNREAATWDGSVHKIPKSGSGFQAVKSYCERYDQIERVLEGLGYLVTGLECNTANYGLPQQRSRAWLMCILKSQSLFKAVHEMPRDLELFQCQPLSLELLISETMTHGADSKSSKPANGKSDAKWKEALKEIYKRLGKASWDYCAVSGCGNLNLKILTVHIKAFQNFWHSPNATAPQPWQEKVDATLAKLRPKATCCSDREVAVLATAIQEVIQNKNVDPFEKLMVIQVVP</sequence>
<evidence type="ECO:0000313" key="3">
    <source>
        <dbReference type="Proteomes" id="UP001152797"/>
    </source>
</evidence>
<dbReference type="EMBL" id="CAMXCT010001090">
    <property type="protein sequence ID" value="CAI3986528.1"/>
    <property type="molecule type" value="Genomic_DNA"/>
</dbReference>
<dbReference type="EMBL" id="CAMXCT020001090">
    <property type="protein sequence ID" value="CAL1139903.1"/>
    <property type="molecule type" value="Genomic_DNA"/>
</dbReference>
<evidence type="ECO:0000313" key="2">
    <source>
        <dbReference type="EMBL" id="CAL1139903.1"/>
    </source>
</evidence>
<dbReference type="OrthoDB" id="423221at2759"/>
<dbReference type="SUPFAM" id="SSF53335">
    <property type="entry name" value="S-adenosyl-L-methionine-dependent methyltransferases"/>
    <property type="match status" value="1"/>
</dbReference>
<reference evidence="2" key="2">
    <citation type="submission" date="2024-04" db="EMBL/GenBank/DDBJ databases">
        <authorList>
            <person name="Chen Y."/>
            <person name="Shah S."/>
            <person name="Dougan E. K."/>
            <person name="Thang M."/>
            <person name="Chan C."/>
        </authorList>
    </citation>
    <scope>NUCLEOTIDE SEQUENCE [LARGE SCALE GENOMIC DNA]</scope>
</reference>
<dbReference type="Proteomes" id="UP001152797">
    <property type="component" value="Unassembled WGS sequence"/>
</dbReference>
<gene>
    <name evidence="1" type="ORF">C1SCF055_LOCUS13872</name>
</gene>
<protein>
    <submittedName>
        <fullName evidence="1">Uncharacterized protein</fullName>
    </submittedName>
</protein>
<keyword evidence="3" id="KW-1185">Reference proteome</keyword>
<dbReference type="EMBL" id="CAMXCT030001090">
    <property type="protein sequence ID" value="CAL4773840.1"/>
    <property type="molecule type" value="Genomic_DNA"/>
</dbReference>
<evidence type="ECO:0000313" key="1">
    <source>
        <dbReference type="EMBL" id="CAI3986528.1"/>
    </source>
</evidence>
<comment type="caution">
    <text evidence="1">The sequence shown here is derived from an EMBL/GenBank/DDBJ whole genome shotgun (WGS) entry which is preliminary data.</text>
</comment>
<organism evidence="1">
    <name type="scientific">Cladocopium goreaui</name>
    <dbReference type="NCBI Taxonomy" id="2562237"/>
    <lineage>
        <taxon>Eukaryota</taxon>
        <taxon>Sar</taxon>
        <taxon>Alveolata</taxon>
        <taxon>Dinophyceae</taxon>
        <taxon>Suessiales</taxon>
        <taxon>Symbiodiniaceae</taxon>
        <taxon>Cladocopium</taxon>
    </lineage>
</organism>
<dbReference type="InterPro" id="IPR029063">
    <property type="entry name" value="SAM-dependent_MTases_sf"/>
</dbReference>
<dbReference type="AlphaFoldDB" id="A0A9P1C9D8"/>